<gene>
    <name evidence="1" type="ORF">NY151_07055</name>
</gene>
<organism evidence="1 2">
    <name type="scientific">Porphyromonas gingivalis</name>
    <name type="common">Bacteroides gingivalis</name>
    <dbReference type="NCBI Taxonomy" id="837"/>
    <lineage>
        <taxon>Bacteria</taxon>
        <taxon>Pseudomonadati</taxon>
        <taxon>Bacteroidota</taxon>
        <taxon>Bacteroidia</taxon>
        <taxon>Bacteroidales</taxon>
        <taxon>Porphyromonadaceae</taxon>
        <taxon>Porphyromonas</taxon>
    </lineage>
</organism>
<dbReference type="AlphaFoldDB" id="A0AAE9X988"/>
<dbReference type="RefSeq" id="WP_256823811.1">
    <property type="nucleotide sequence ID" value="NZ_CP116614.1"/>
</dbReference>
<evidence type="ECO:0000313" key="1">
    <source>
        <dbReference type="EMBL" id="WCG02429.1"/>
    </source>
</evidence>
<dbReference type="Proteomes" id="UP001179501">
    <property type="component" value="Chromosome"/>
</dbReference>
<reference evidence="1" key="1">
    <citation type="submission" date="2023-01" db="EMBL/GenBank/DDBJ databases">
        <title>Phages are important unrecognized players in the ecology of the oral pathogen Porphyromonas gingivalis.</title>
        <authorList>
            <person name="Matrishin C.B."/>
            <person name="Kauffman K.M."/>
        </authorList>
    </citation>
    <scope>NUCLEOTIDE SEQUENCE</scope>
    <source>
        <strain evidence="1">ATCC 49417</strain>
    </source>
</reference>
<sequence>MAKTVEKGRSAKTGQFVSIDYAKTHPSTTVVEKVKVGPTKHRK</sequence>
<accession>A0AAE9X988</accession>
<dbReference type="EMBL" id="CP116614">
    <property type="protein sequence ID" value="WCG02429.1"/>
    <property type="molecule type" value="Genomic_DNA"/>
</dbReference>
<protein>
    <submittedName>
        <fullName evidence="1">Uncharacterized protein</fullName>
    </submittedName>
</protein>
<evidence type="ECO:0000313" key="2">
    <source>
        <dbReference type="Proteomes" id="UP001179501"/>
    </source>
</evidence>
<name>A0AAE9X988_PORGN</name>
<proteinExistence type="predicted"/>